<dbReference type="SMART" id="SM00382">
    <property type="entry name" value="AAA"/>
    <property type="match status" value="2"/>
</dbReference>
<dbReference type="CDD" id="cd03215">
    <property type="entry name" value="ABC_Carb_Monos_II"/>
    <property type="match status" value="1"/>
</dbReference>
<evidence type="ECO:0000313" key="6">
    <source>
        <dbReference type="Proteomes" id="UP000237752"/>
    </source>
</evidence>
<dbReference type="PROSITE" id="PS50893">
    <property type="entry name" value="ABC_TRANSPORTER_2"/>
    <property type="match status" value="2"/>
</dbReference>
<evidence type="ECO:0000313" key="5">
    <source>
        <dbReference type="EMBL" id="PRZ30177.1"/>
    </source>
</evidence>
<dbReference type="Gene3D" id="3.40.50.300">
    <property type="entry name" value="P-loop containing nucleotide triphosphate hydrolases"/>
    <property type="match status" value="2"/>
</dbReference>
<name>A0A2T0Z1F2_9ACTN</name>
<comment type="similarity">
    <text evidence="1">Belongs to the ABC transporter superfamily. AI-2 autoinducer porter (TC 3.A.1.2.8) family.</text>
</comment>
<sequence>MTPVLAVDNVSKSFGPNQVLRGVSFQVERGEIYALMGANGAGKSTLIKVLCGAHQSDAGTISINGEHVDLSSPLLAQRHGIGTVHQNPNDGVVLDMTVAENLALDTLTDTRSRPGFSRRRTETNAREVAATLGMKLTRDTLRSPVRDLGVSERQLLVLARTISRRPEILILDEPTSALSAEEITRLFDIVRSLASDGMTVLFVTHKLSEIDEISGHVGVLRDGAMQGEYEKTTSGSYDWPVVLKALFDRTPSEMKREEITGDQTVLAVRGAQVFAESPPFDMEIRSGEVTALLGLLGSGKTELLEWVFGAGSILAGIRELDGNAFTPAHPQDAIDQGVYLVPESRHEQAIVPGWAISSLMTLPFTKKFSSSLLMRRRLEQDATRSMMSTIGVVAQGPSSEIETLSGGNQQKTVIGRWLLGSPRVLLLDEPFRGVDINARHDIGATVRGLVDRAAVLVATSDIDEAFEVADRIIVFSQGRVALDTRLSDADRDVIIEAMSHRPSDMLADGEAVTIPSADQPGETTP</sequence>
<organism evidence="5 6">
    <name type="scientific">Antricoccus suffuscus</name>
    <dbReference type="NCBI Taxonomy" id="1629062"/>
    <lineage>
        <taxon>Bacteria</taxon>
        <taxon>Bacillati</taxon>
        <taxon>Actinomycetota</taxon>
        <taxon>Actinomycetes</taxon>
        <taxon>Geodermatophilales</taxon>
        <taxon>Antricoccaceae</taxon>
        <taxon>Antricoccus</taxon>
    </lineage>
</organism>
<dbReference type="Proteomes" id="UP000237752">
    <property type="component" value="Unassembled WGS sequence"/>
</dbReference>
<proteinExistence type="inferred from homology"/>
<dbReference type="AlphaFoldDB" id="A0A2T0Z1F2"/>
<evidence type="ECO:0000256" key="3">
    <source>
        <dbReference type="ARBA" id="ARBA00022840"/>
    </source>
</evidence>
<dbReference type="Pfam" id="PF00005">
    <property type="entry name" value="ABC_tran"/>
    <property type="match status" value="2"/>
</dbReference>
<dbReference type="RefSeq" id="WP_106351114.1">
    <property type="nucleotide sequence ID" value="NZ_PVUE01000031.1"/>
</dbReference>
<evidence type="ECO:0000259" key="4">
    <source>
        <dbReference type="PROSITE" id="PS50893"/>
    </source>
</evidence>
<feature type="domain" description="ABC transporter" evidence="4">
    <location>
        <begin position="254"/>
        <end position="502"/>
    </location>
</feature>
<accession>A0A2T0Z1F2</accession>
<dbReference type="GO" id="GO:0005524">
    <property type="term" value="F:ATP binding"/>
    <property type="evidence" value="ECO:0007669"/>
    <property type="project" value="UniProtKB-KW"/>
</dbReference>
<dbReference type="SUPFAM" id="SSF52540">
    <property type="entry name" value="P-loop containing nucleoside triphosphate hydrolases"/>
    <property type="match status" value="2"/>
</dbReference>
<dbReference type="OrthoDB" id="3651648at2"/>
<dbReference type="InterPro" id="IPR003439">
    <property type="entry name" value="ABC_transporter-like_ATP-bd"/>
</dbReference>
<dbReference type="InterPro" id="IPR003593">
    <property type="entry name" value="AAA+_ATPase"/>
</dbReference>
<gene>
    <name evidence="5" type="ORF">CLV47_13111</name>
</gene>
<feature type="domain" description="ABC transporter" evidence="4">
    <location>
        <begin position="5"/>
        <end position="245"/>
    </location>
</feature>
<dbReference type="EMBL" id="PVUE01000031">
    <property type="protein sequence ID" value="PRZ30177.1"/>
    <property type="molecule type" value="Genomic_DNA"/>
</dbReference>
<dbReference type="GO" id="GO:0016887">
    <property type="term" value="F:ATP hydrolysis activity"/>
    <property type="evidence" value="ECO:0007669"/>
    <property type="project" value="InterPro"/>
</dbReference>
<dbReference type="PANTHER" id="PTHR43790:SF2">
    <property type="entry name" value="AUTOINDUCER 2 IMPORT ATP-BINDING PROTEIN LSRA"/>
    <property type="match status" value="1"/>
</dbReference>
<keyword evidence="3 5" id="KW-0067">ATP-binding</keyword>
<comment type="caution">
    <text evidence="5">The sequence shown here is derived from an EMBL/GenBank/DDBJ whole genome shotgun (WGS) entry which is preliminary data.</text>
</comment>
<keyword evidence="6" id="KW-1185">Reference proteome</keyword>
<evidence type="ECO:0000256" key="1">
    <source>
        <dbReference type="ARBA" id="ARBA00009404"/>
    </source>
</evidence>
<dbReference type="InterPro" id="IPR050107">
    <property type="entry name" value="ABC_carbohydrate_import_ATPase"/>
</dbReference>
<dbReference type="InterPro" id="IPR027417">
    <property type="entry name" value="P-loop_NTPase"/>
</dbReference>
<keyword evidence="2" id="KW-0547">Nucleotide-binding</keyword>
<protein>
    <submittedName>
        <fullName evidence="5">Monosaccharide ABC transporter ATP-binding protein (CUT2 family)</fullName>
    </submittedName>
</protein>
<dbReference type="PANTHER" id="PTHR43790">
    <property type="entry name" value="CARBOHYDRATE TRANSPORT ATP-BINDING PROTEIN MG119-RELATED"/>
    <property type="match status" value="1"/>
</dbReference>
<evidence type="ECO:0000256" key="2">
    <source>
        <dbReference type="ARBA" id="ARBA00022741"/>
    </source>
</evidence>
<dbReference type="CDD" id="cd03216">
    <property type="entry name" value="ABC_Carb_Monos_I"/>
    <property type="match status" value="1"/>
</dbReference>
<reference evidence="5 6" key="1">
    <citation type="submission" date="2018-03" db="EMBL/GenBank/DDBJ databases">
        <title>Genomic Encyclopedia of Archaeal and Bacterial Type Strains, Phase II (KMG-II): from individual species to whole genera.</title>
        <authorList>
            <person name="Goeker M."/>
        </authorList>
    </citation>
    <scope>NUCLEOTIDE SEQUENCE [LARGE SCALE GENOMIC DNA]</scope>
    <source>
        <strain evidence="5 6">DSM 100065</strain>
    </source>
</reference>